<feature type="compositionally biased region" description="Basic and acidic residues" evidence="1">
    <location>
        <begin position="160"/>
        <end position="169"/>
    </location>
</feature>
<keyword evidence="3" id="KW-1185">Reference proteome</keyword>
<evidence type="ECO:0000313" key="2">
    <source>
        <dbReference type="EMBL" id="RDX99998.1"/>
    </source>
</evidence>
<evidence type="ECO:0000256" key="1">
    <source>
        <dbReference type="SAM" id="MobiDB-lite"/>
    </source>
</evidence>
<feature type="region of interest" description="Disordered" evidence="1">
    <location>
        <begin position="136"/>
        <end position="181"/>
    </location>
</feature>
<dbReference type="Proteomes" id="UP000257109">
    <property type="component" value="Unassembled WGS sequence"/>
</dbReference>
<dbReference type="EMBL" id="QJKJ01003094">
    <property type="protein sequence ID" value="RDX99998.1"/>
    <property type="molecule type" value="Genomic_DNA"/>
</dbReference>
<organism evidence="2 3">
    <name type="scientific">Mucuna pruriens</name>
    <name type="common">Velvet bean</name>
    <name type="synonym">Dolichos pruriens</name>
    <dbReference type="NCBI Taxonomy" id="157652"/>
    <lineage>
        <taxon>Eukaryota</taxon>
        <taxon>Viridiplantae</taxon>
        <taxon>Streptophyta</taxon>
        <taxon>Embryophyta</taxon>
        <taxon>Tracheophyta</taxon>
        <taxon>Spermatophyta</taxon>
        <taxon>Magnoliopsida</taxon>
        <taxon>eudicotyledons</taxon>
        <taxon>Gunneridae</taxon>
        <taxon>Pentapetalae</taxon>
        <taxon>rosids</taxon>
        <taxon>fabids</taxon>
        <taxon>Fabales</taxon>
        <taxon>Fabaceae</taxon>
        <taxon>Papilionoideae</taxon>
        <taxon>50 kb inversion clade</taxon>
        <taxon>NPAAA clade</taxon>
        <taxon>indigoferoid/millettioid clade</taxon>
        <taxon>Phaseoleae</taxon>
        <taxon>Mucuna</taxon>
    </lineage>
</organism>
<evidence type="ECO:0000313" key="3">
    <source>
        <dbReference type="Proteomes" id="UP000257109"/>
    </source>
</evidence>
<name>A0A371HB22_MUCPR</name>
<protein>
    <submittedName>
        <fullName evidence="2">Uncharacterized protein</fullName>
    </submittedName>
</protein>
<sequence>MPSSSFNMEDLSPKSRMTMEYMNKIEDKIQKLGGGLESVIICSNSVNAKIRTLSKMKEKEVMRSKESNSGDSHDESCASHNSDANDYYDWELKVEQNLDCIDCEDLIEVKLIALSFEGYTLILWNKIPLQIRASKVESQPRRHGKNPYPTISSNWMGKKRREDKLLKRDKSPKKGNASFKRPQRKGCLFSLDVEKSANTRREFNGSAFHNNRHGRAVMVHRQ</sequence>
<feature type="compositionally biased region" description="Basic and acidic residues" evidence="1">
    <location>
        <begin position="57"/>
        <end position="77"/>
    </location>
</feature>
<accession>A0A371HB22</accession>
<comment type="caution">
    <text evidence="2">The sequence shown here is derived from an EMBL/GenBank/DDBJ whole genome shotgun (WGS) entry which is preliminary data.</text>
</comment>
<reference evidence="2" key="1">
    <citation type="submission" date="2018-05" db="EMBL/GenBank/DDBJ databases">
        <title>Draft genome of Mucuna pruriens seed.</title>
        <authorList>
            <person name="Nnadi N.E."/>
            <person name="Vos R."/>
            <person name="Hasami M.H."/>
            <person name="Devisetty U.K."/>
            <person name="Aguiy J.C."/>
        </authorList>
    </citation>
    <scope>NUCLEOTIDE SEQUENCE [LARGE SCALE GENOMIC DNA]</scope>
    <source>
        <strain evidence="2">JCA_2017</strain>
    </source>
</reference>
<gene>
    <name evidence="2" type="ORF">CR513_16870</name>
</gene>
<dbReference type="AlphaFoldDB" id="A0A371HB22"/>
<proteinExistence type="predicted"/>
<feature type="non-terminal residue" evidence="2">
    <location>
        <position position="1"/>
    </location>
</feature>
<feature type="region of interest" description="Disordered" evidence="1">
    <location>
        <begin position="57"/>
        <end position="78"/>
    </location>
</feature>